<gene>
    <name evidence="3" type="ORF">PPRIM_AZ9-3.1.T0920099</name>
</gene>
<dbReference type="PANTHER" id="PTHR24073">
    <property type="entry name" value="DRAB5-RELATED"/>
    <property type="match status" value="1"/>
</dbReference>
<dbReference type="FunFam" id="3.40.50.300:FF:004958">
    <property type="entry name" value="Uncharacterized protein"/>
    <property type="match status" value="1"/>
</dbReference>
<comment type="caution">
    <text evidence="3">The sequence shown here is derived from an EMBL/GenBank/DDBJ whole genome shotgun (WGS) entry which is preliminary data.</text>
</comment>
<dbReference type="GO" id="GO:0005525">
    <property type="term" value="F:GTP binding"/>
    <property type="evidence" value="ECO:0007669"/>
    <property type="project" value="UniProtKB-KW"/>
</dbReference>
<name>A0A8S1NKA6_PARPR</name>
<protein>
    <submittedName>
        <fullName evidence="3">Uncharacterized protein</fullName>
    </submittedName>
</protein>
<dbReference type="AlphaFoldDB" id="A0A8S1NKA6"/>
<proteinExistence type="predicted"/>
<keyword evidence="2" id="KW-0342">GTP-binding</keyword>
<dbReference type="Pfam" id="PF00071">
    <property type="entry name" value="Ras"/>
    <property type="match status" value="1"/>
</dbReference>
<dbReference type="EMBL" id="CAJJDM010000095">
    <property type="protein sequence ID" value="CAD8093058.1"/>
    <property type="molecule type" value="Genomic_DNA"/>
</dbReference>
<keyword evidence="1" id="KW-0547">Nucleotide-binding</keyword>
<dbReference type="PROSITE" id="PS51419">
    <property type="entry name" value="RAB"/>
    <property type="match status" value="1"/>
</dbReference>
<dbReference type="InterPro" id="IPR001806">
    <property type="entry name" value="Small_GTPase"/>
</dbReference>
<dbReference type="OMA" id="CDIRMAL"/>
<organism evidence="3 4">
    <name type="scientific">Paramecium primaurelia</name>
    <dbReference type="NCBI Taxonomy" id="5886"/>
    <lineage>
        <taxon>Eukaryota</taxon>
        <taxon>Sar</taxon>
        <taxon>Alveolata</taxon>
        <taxon>Ciliophora</taxon>
        <taxon>Intramacronucleata</taxon>
        <taxon>Oligohymenophorea</taxon>
        <taxon>Peniculida</taxon>
        <taxon>Parameciidae</taxon>
        <taxon>Paramecium</taxon>
    </lineage>
</organism>
<evidence type="ECO:0000256" key="1">
    <source>
        <dbReference type="ARBA" id="ARBA00022741"/>
    </source>
</evidence>
<evidence type="ECO:0000256" key="2">
    <source>
        <dbReference type="ARBA" id="ARBA00023134"/>
    </source>
</evidence>
<keyword evidence="4" id="KW-1185">Reference proteome</keyword>
<evidence type="ECO:0000313" key="4">
    <source>
        <dbReference type="Proteomes" id="UP000688137"/>
    </source>
</evidence>
<accession>A0A8S1NKA6</accession>
<reference evidence="3" key="1">
    <citation type="submission" date="2021-01" db="EMBL/GenBank/DDBJ databases">
        <authorList>
            <consortium name="Genoscope - CEA"/>
            <person name="William W."/>
        </authorList>
    </citation>
    <scope>NUCLEOTIDE SEQUENCE</scope>
</reference>
<dbReference type="GO" id="GO:0003924">
    <property type="term" value="F:GTPase activity"/>
    <property type="evidence" value="ECO:0007669"/>
    <property type="project" value="InterPro"/>
</dbReference>
<sequence>MNIESQDFRYRDHKNYQSLSKLQILVVGDGQTGKSSLVNILTYRKYPDKMQSKVCKQPYKTQGCDIRMALRNDFTQKQQFLLQILDLSGDKAQRQYLDVYISRLKLNGIIFCFDVTNLKTLDNLRKWIHRLTIKSVIHEENEEVLETDNSEFSRQSSIAIQDEQDCLLNYNSYKGIPMDEILQIPFIFVGCKMDQIPMDKQVRLRQQISERIQQVYKRSNTVILLSTIKPVTYSDQYKQLEECILRIKQKDKLEEFFIREKIQSKIMKLDESFWKSTIQTPFEQKYQLFCVYMKHFWQRLMCKKRKQ</sequence>
<evidence type="ECO:0000313" key="3">
    <source>
        <dbReference type="EMBL" id="CAD8093058.1"/>
    </source>
</evidence>
<dbReference type="Proteomes" id="UP000688137">
    <property type="component" value="Unassembled WGS sequence"/>
</dbReference>